<dbReference type="SUPFAM" id="SSF56712">
    <property type="entry name" value="Prokaryotic type I DNA topoisomerase"/>
    <property type="match status" value="1"/>
</dbReference>
<evidence type="ECO:0000313" key="2">
    <source>
        <dbReference type="EMBL" id="KAF7636133.1"/>
    </source>
</evidence>
<feature type="compositionally biased region" description="Basic and acidic residues" evidence="1">
    <location>
        <begin position="829"/>
        <end position="852"/>
    </location>
</feature>
<comment type="caution">
    <text evidence="2">The sequence shown here is derived from an EMBL/GenBank/DDBJ whole genome shotgun (WGS) entry which is preliminary data.</text>
</comment>
<accession>A0A8S9ZRR4</accession>
<proteinExistence type="predicted"/>
<feature type="region of interest" description="Disordered" evidence="1">
    <location>
        <begin position="48"/>
        <end position="69"/>
    </location>
</feature>
<dbReference type="InterPro" id="IPR013826">
    <property type="entry name" value="Topo_IA_cen_sub3"/>
</dbReference>
<dbReference type="InterPro" id="IPR013824">
    <property type="entry name" value="Topo_IA_cen_sub1"/>
</dbReference>
<keyword evidence="3" id="KW-1185">Reference proteome</keyword>
<feature type="compositionally biased region" description="Polar residues" evidence="1">
    <location>
        <begin position="612"/>
        <end position="624"/>
    </location>
</feature>
<dbReference type="Gene3D" id="2.70.20.10">
    <property type="entry name" value="Topoisomerase I, domain 3"/>
    <property type="match status" value="1"/>
</dbReference>
<feature type="compositionally biased region" description="Polar residues" evidence="1">
    <location>
        <begin position="1"/>
        <end position="13"/>
    </location>
</feature>
<name>A0A8S9ZRR4_9BILA</name>
<feature type="region of interest" description="Disordered" evidence="1">
    <location>
        <begin position="675"/>
        <end position="877"/>
    </location>
</feature>
<dbReference type="EMBL" id="JABEBT010000033">
    <property type="protein sequence ID" value="KAF7636133.1"/>
    <property type="molecule type" value="Genomic_DNA"/>
</dbReference>
<dbReference type="Proteomes" id="UP000605970">
    <property type="component" value="Unassembled WGS sequence"/>
</dbReference>
<dbReference type="InterPro" id="IPR023405">
    <property type="entry name" value="Topo_IA_core_domain"/>
</dbReference>
<evidence type="ECO:0000313" key="3">
    <source>
        <dbReference type="Proteomes" id="UP000605970"/>
    </source>
</evidence>
<organism evidence="2 3">
    <name type="scientific">Meloidogyne graminicola</name>
    <dbReference type="NCBI Taxonomy" id="189291"/>
    <lineage>
        <taxon>Eukaryota</taxon>
        <taxon>Metazoa</taxon>
        <taxon>Ecdysozoa</taxon>
        <taxon>Nematoda</taxon>
        <taxon>Chromadorea</taxon>
        <taxon>Rhabditida</taxon>
        <taxon>Tylenchina</taxon>
        <taxon>Tylenchomorpha</taxon>
        <taxon>Tylenchoidea</taxon>
        <taxon>Meloidogynidae</taxon>
        <taxon>Meloidogyninae</taxon>
        <taxon>Meloidogyne</taxon>
    </lineage>
</organism>
<feature type="compositionally biased region" description="Basic and acidic residues" evidence="1">
    <location>
        <begin position="764"/>
        <end position="780"/>
    </location>
</feature>
<feature type="compositionally biased region" description="Low complexity" evidence="1">
    <location>
        <begin position="815"/>
        <end position="828"/>
    </location>
</feature>
<dbReference type="Gene3D" id="1.10.460.10">
    <property type="entry name" value="Topoisomerase I, domain 2"/>
    <property type="match status" value="1"/>
</dbReference>
<dbReference type="Gene3D" id="1.10.290.10">
    <property type="entry name" value="Topoisomerase I, domain 4"/>
    <property type="match status" value="1"/>
</dbReference>
<protein>
    <submittedName>
        <fullName evidence="2">Uncharacterized protein</fullName>
    </submittedName>
</protein>
<gene>
    <name evidence="2" type="ORF">Mgra_00004392</name>
</gene>
<feature type="region of interest" description="Disordered" evidence="1">
    <location>
        <begin position="1"/>
        <end position="29"/>
    </location>
</feature>
<dbReference type="InterPro" id="IPR013825">
    <property type="entry name" value="Topo_IA_cen_sub2"/>
</dbReference>
<feature type="region of interest" description="Disordered" evidence="1">
    <location>
        <begin position="437"/>
        <end position="458"/>
    </location>
</feature>
<sequence length="926" mass="106837">MVSTNGQDLSELQNPLGPHTPPSSQLNEEIDNDDIDEAFGEGVTQAITTKTNQQKDNNSELNTGNLNTDQSSVDINKLIRAPPPAVSRSVIVQALYLLIENHNNKEKKIALDEYTITCRLRSRTSTSHGKEGVVVRHLNGPFNQTDHVFSASRLRDLEKRGRAKLVSSNARYEEIQQPMPMNLFTLIRVARLNFIKTIIKQVDEVCKLRVDTRIILANFNRPKCRDLRRFDSNNPNCSNLNNSFPIHPCILPSNANAEKILDQCLEGDEIELLKLICQYFFATCHQPFTYSIHNFEFEAGPERFMCECKVLATPGFTIHLPWMRPKNIIDHLPEEFRKKNPSREYYISEVKKVDLPKDEINKCLLESDFIELLEKRAVGNSLILDTLNALLKIFLKILGPGRRIMPSASGIELMEQEYRKKIDQLDDEINDNIENVSGVEPNIGDAQANSASHSSLASTNTVSSVSNNNIENNYNNKNIPTPAVVPFQRNFGFRQRNLGSMHTDSDCSTRISVSDIPIQQHKFPCLPPHLKTKLSLEQQNEQQSTPSLLQQLHIGREEVLEYNQEKDNHYKISCVSPSSHRDSLYLNRTKFEREDIQNINFELDDLKKEFSGSDNPSPSKSDSINPRRLSWMATITSMPKRVWQKNITTTATTPRKINEWHSFSASKCYNSKISPLVDDDSGNYSNNKRVRFESPRPRRSVSMAPTERNNSENDVNLFNSSKSKQFSSECIKNNSINESRQRSRTPRRRSPSPERRKTSSFRDWGSKDQKRDHSYHRDRQNNNSSRYNSKPPYCSFRGTKRLSDENISPIRSFKQQLLVQQRQQQQRQSRFDNHFRGNRDKDWRDNKTKSEQSQRFLHSRYSRKNSLPPQSFVYENSRNNNLSFDRSSLFQQQSTNFKQNNNNKNEGNQIVIKINNNLCMDNNKDK</sequence>
<reference evidence="2" key="1">
    <citation type="journal article" date="2020" name="Ecol. Evol.">
        <title>Genome structure and content of the rice root-knot nematode (Meloidogyne graminicola).</title>
        <authorList>
            <person name="Phan N.T."/>
            <person name="Danchin E.G.J."/>
            <person name="Klopp C."/>
            <person name="Perfus-Barbeoch L."/>
            <person name="Kozlowski D.K."/>
            <person name="Koutsovoulos G.D."/>
            <person name="Lopez-Roques C."/>
            <person name="Bouchez O."/>
            <person name="Zahm M."/>
            <person name="Besnard G."/>
            <person name="Bellafiore S."/>
        </authorList>
    </citation>
    <scope>NUCLEOTIDE SEQUENCE</scope>
    <source>
        <strain evidence="2">VN-18</strain>
    </source>
</reference>
<feature type="region of interest" description="Disordered" evidence="1">
    <location>
        <begin position="607"/>
        <end position="628"/>
    </location>
</feature>
<feature type="compositionally biased region" description="Polar residues" evidence="1">
    <location>
        <begin position="712"/>
        <end position="737"/>
    </location>
</feature>
<evidence type="ECO:0000256" key="1">
    <source>
        <dbReference type="SAM" id="MobiDB-lite"/>
    </source>
</evidence>
<feature type="compositionally biased region" description="Polar residues" evidence="1">
    <location>
        <begin position="864"/>
        <end position="877"/>
    </location>
</feature>
<dbReference type="OrthoDB" id="5896267at2759"/>
<dbReference type="AlphaFoldDB" id="A0A8S9ZRR4"/>